<dbReference type="Pfam" id="PF01018">
    <property type="entry name" value="GTP1_OBG"/>
    <property type="match status" value="1"/>
</dbReference>
<proteinExistence type="inferred from homology"/>
<dbReference type="PROSITE" id="PS51881">
    <property type="entry name" value="OCT"/>
    <property type="match status" value="1"/>
</dbReference>
<dbReference type="NCBIfam" id="NF008956">
    <property type="entry name" value="PRK12299.1"/>
    <property type="match status" value="1"/>
</dbReference>
<dbReference type="GO" id="GO:0005525">
    <property type="term" value="F:GTP binding"/>
    <property type="evidence" value="ECO:0007669"/>
    <property type="project" value="UniProtKB-UniRule"/>
</dbReference>
<feature type="binding site" evidence="9">
    <location>
        <position position="190"/>
    </location>
    <ligand>
        <name>Mg(2+)</name>
        <dbReference type="ChEBI" id="CHEBI:18420"/>
    </ligand>
</feature>
<keyword evidence="6 9" id="KW-0378">Hydrolase</keyword>
<comment type="function">
    <text evidence="9">An essential GTPase which binds GTP, GDP and possibly (p)ppGpp with moderate affinity, with high nucleotide exchange rates and a fairly low GTP hydrolysis rate. Plays a role in control of the cell cycle, stress response, ribosome biogenesis and in those bacteria that undergo differentiation, in morphogenesis control.</text>
</comment>
<comment type="similarity">
    <text evidence="2 9">Belongs to the TRAFAC class OBG-HflX-like GTPase superfamily. OBG GTPase family.</text>
</comment>
<gene>
    <name evidence="9" type="primary">obg</name>
    <name evidence="13" type="ORF">A2V81_03275</name>
</gene>
<reference evidence="13 14" key="1">
    <citation type="journal article" date="2016" name="Nat. Commun.">
        <title>Thousands of microbial genomes shed light on interconnected biogeochemical processes in an aquifer system.</title>
        <authorList>
            <person name="Anantharaman K."/>
            <person name="Brown C.T."/>
            <person name="Hug L.A."/>
            <person name="Sharon I."/>
            <person name="Castelle C.J."/>
            <person name="Probst A.J."/>
            <person name="Thomas B.C."/>
            <person name="Singh A."/>
            <person name="Wilkins M.J."/>
            <person name="Karaoz U."/>
            <person name="Brodie E.L."/>
            <person name="Williams K.H."/>
            <person name="Hubbard S.S."/>
            <person name="Banfield J.F."/>
        </authorList>
    </citation>
    <scope>NUCLEOTIDE SEQUENCE [LARGE SCALE GENOMIC DNA]</scope>
</reference>
<dbReference type="SUPFAM" id="SSF102741">
    <property type="entry name" value="Obg GTP-binding protein C-terminal domain"/>
    <property type="match status" value="1"/>
</dbReference>
<dbReference type="AlphaFoldDB" id="A0A1F4XM15"/>
<evidence type="ECO:0000313" key="14">
    <source>
        <dbReference type="Proteomes" id="UP000177614"/>
    </source>
</evidence>
<organism evidence="13 14">
    <name type="scientific">Candidatus Abawacabacteria bacterium RBG_16_42_10</name>
    <dbReference type="NCBI Taxonomy" id="1817814"/>
    <lineage>
        <taxon>Bacteria</taxon>
        <taxon>Candidatus Abawacaibacteriota</taxon>
    </lineage>
</organism>
<comment type="subunit">
    <text evidence="9">Monomer.</text>
</comment>
<feature type="binding site" evidence="9">
    <location>
        <position position="170"/>
    </location>
    <ligand>
        <name>Mg(2+)</name>
        <dbReference type="ChEBI" id="CHEBI:18420"/>
    </ligand>
</feature>
<dbReference type="SUPFAM" id="SSF82051">
    <property type="entry name" value="Obg GTP-binding protein N-terminal domain"/>
    <property type="match status" value="1"/>
</dbReference>
<dbReference type="NCBIfam" id="TIGR02729">
    <property type="entry name" value="Obg_CgtA"/>
    <property type="match status" value="1"/>
</dbReference>
<evidence type="ECO:0000256" key="2">
    <source>
        <dbReference type="ARBA" id="ARBA00007699"/>
    </source>
</evidence>
<evidence type="ECO:0000256" key="7">
    <source>
        <dbReference type="ARBA" id="ARBA00022842"/>
    </source>
</evidence>
<dbReference type="SUPFAM" id="SSF52540">
    <property type="entry name" value="P-loop containing nucleoside triphosphate hydrolases"/>
    <property type="match status" value="1"/>
</dbReference>
<dbReference type="InterPro" id="IPR006169">
    <property type="entry name" value="GTP1_OBG_dom"/>
</dbReference>
<dbReference type="InterPro" id="IPR036726">
    <property type="entry name" value="GTP1_OBG_dom_sf"/>
</dbReference>
<protein>
    <recommendedName>
        <fullName evidence="9">GTPase Obg</fullName>
        <ecNumber evidence="9">3.6.5.-</ecNumber>
    </recommendedName>
    <alternativeName>
        <fullName evidence="9">GTP-binding protein Obg</fullName>
    </alternativeName>
</protein>
<dbReference type="PROSITE" id="PS51710">
    <property type="entry name" value="G_OBG"/>
    <property type="match status" value="1"/>
</dbReference>
<dbReference type="EC" id="3.6.5.-" evidence="9"/>
<dbReference type="InterPro" id="IPR006074">
    <property type="entry name" value="GTP1-OBG_CS"/>
</dbReference>
<dbReference type="InterPro" id="IPR031167">
    <property type="entry name" value="G_OBG"/>
</dbReference>
<dbReference type="EMBL" id="MEWR01000011">
    <property type="protein sequence ID" value="OGC82143.1"/>
    <property type="molecule type" value="Genomic_DNA"/>
</dbReference>
<accession>A0A1F4XM15</accession>
<evidence type="ECO:0000259" key="11">
    <source>
        <dbReference type="PROSITE" id="PS51881"/>
    </source>
</evidence>
<dbReference type="InterPro" id="IPR027417">
    <property type="entry name" value="P-loop_NTPase"/>
</dbReference>
<dbReference type="Proteomes" id="UP000177614">
    <property type="component" value="Unassembled WGS sequence"/>
</dbReference>
<dbReference type="GO" id="GO:0000287">
    <property type="term" value="F:magnesium ion binding"/>
    <property type="evidence" value="ECO:0007669"/>
    <property type="project" value="InterPro"/>
</dbReference>
<dbReference type="InterPro" id="IPR045086">
    <property type="entry name" value="OBG_GTPase"/>
</dbReference>
<feature type="binding site" evidence="9">
    <location>
        <begin position="309"/>
        <end position="311"/>
    </location>
    <ligand>
        <name>GTP</name>
        <dbReference type="ChEBI" id="CHEBI:37565"/>
    </ligand>
</feature>
<dbReference type="InterPro" id="IPR036346">
    <property type="entry name" value="GTP-bd_prot_GTP1/OBG_C_sf"/>
</dbReference>
<dbReference type="NCBIfam" id="TIGR00231">
    <property type="entry name" value="small_GTP"/>
    <property type="match status" value="1"/>
</dbReference>
<comment type="cofactor">
    <cofactor evidence="1 9">
        <name>Mg(2+)</name>
        <dbReference type="ChEBI" id="CHEBI:18420"/>
    </cofactor>
</comment>
<dbReference type="HAMAP" id="MF_01454">
    <property type="entry name" value="GTPase_Obg"/>
    <property type="match status" value="1"/>
</dbReference>
<evidence type="ECO:0000256" key="9">
    <source>
        <dbReference type="HAMAP-Rule" id="MF_01454"/>
    </source>
</evidence>
<name>A0A1F4XM15_9BACT</name>
<evidence type="ECO:0000256" key="5">
    <source>
        <dbReference type="ARBA" id="ARBA00022741"/>
    </source>
</evidence>
<feature type="binding site" evidence="9">
    <location>
        <begin position="163"/>
        <end position="170"/>
    </location>
    <ligand>
        <name>GTP</name>
        <dbReference type="ChEBI" id="CHEBI:37565"/>
    </ligand>
</feature>
<dbReference type="Gene3D" id="2.70.210.12">
    <property type="entry name" value="GTP1/OBG domain"/>
    <property type="match status" value="1"/>
</dbReference>
<keyword evidence="8 9" id="KW-0342">GTP-binding</keyword>
<comment type="caution">
    <text evidence="13">The sequence shown here is derived from an EMBL/GenBank/DDBJ whole genome shotgun (WGS) entry which is preliminary data.</text>
</comment>
<dbReference type="InterPro" id="IPR006073">
    <property type="entry name" value="GTP-bd"/>
</dbReference>
<dbReference type="InterPro" id="IPR014100">
    <property type="entry name" value="GTP-bd_Obg/CgtA"/>
</dbReference>
<dbReference type="Pfam" id="PF09269">
    <property type="entry name" value="DUF1967"/>
    <property type="match status" value="1"/>
</dbReference>
<evidence type="ECO:0000259" key="10">
    <source>
        <dbReference type="PROSITE" id="PS51710"/>
    </source>
</evidence>
<evidence type="ECO:0000256" key="3">
    <source>
        <dbReference type="ARBA" id="ARBA00022490"/>
    </source>
</evidence>
<dbReference type="PROSITE" id="PS00905">
    <property type="entry name" value="GTP1_OBG"/>
    <property type="match status" value="1"/>
</dbReference>
<dbReference type="PROSITE" id="PS51883">
    <property type="entry name" value="OBG"/>
    <property type="match status" value="1"/>
</dbReference>
<dbReference type="PANTHER" id="PTHR11702">
    <property type="entry name" value="DEVELOPMENTALLY REGULATED GTP-BINDING PROTEIN-RELATED"/>
    <property type="match status" value="1"/>
</dbReference>
<dbReference type="Gene3D" id="3.30.300.350">
    <property type="entry name" value="GTP-binding protein OBG, C-terminal domain"/>
    <property type="match status" value="1"/>
</dbReference>
<dbReference type="PANTHER" id="PTHR11702:SF31">
    <property type="entry name" value="MITOCHONDRIAL RIBOSOME-ASSOCIATED GTPASE 2"/>
    <property type="match status" value="1"/>
</dbReference>
<feature type="domain" description="OCT" evidence="11">
    <location>
        <begin position="350"/>
        <end position="430"/>
    </location>
</feature>
<dbReference type="CDD" id="cd01898">
    <property type="entry name" value="Obg"/>
    <property type="match status" value="1"/>
</dbReference>
<dbReference type="Gene3D" id="3.40.50.300">
    <property type="entry name" value="P-loop containing nucleotide triphosphate hydrolases"/>
    <property type="match status" value="1"/>
</dbReference>
<feature type="binding site" evidence="9">
    <location>
        <begin position="188"/>
        <end position="192"/>
    </location>
    <ligand>
        <name>GTP</name>
        <dbReference type="ChEBI" id="CHEBI:37565"/>
    </ligand>
</feature>
<dbReference type="GO" id="GO:0042254">
    <property type="term" value="P:ribosome biogenesis"/>
    <property type="evidence" value="ECO:0007669"/>
    <property type="project" value="UniProtKB-UniRule"/>
</dbReference>
<dbReference type="GO" id="GO:0003924">
    <property type="term" value="F:GTPase activity"/>
    <property type="evidence" value="ECO:0007669"/>
    <property type="project" value="UniProtKB-UniRule"/>
</dbReference>
<dbReference type="Pfam" id="PF01926">
    <property type="entry name" value="MMR_HSR1"/>
    <property type="match status" value="1"/>
</dbReference>
<dbReference type="STRING" id="1817814.A2V81_03275"/>
<keyword evidence="3 9" id="KW-0963">Cytoplasm</keyword>
<feature type="binding site" evidence="9">
    <location>
        <begin position="276"/>
        <end position="279"/>
    </location>
    <ligand>
        <name>GTP</name>
        <dbReference type="ChEBI" id="CHEBI:37565"/>
    </ligand>
</feature>
<evidence type="ECO:0000256" key="6">
    <source>
        <dbReference type="ARBA" id="ARBA00022801"/>
    </source>
</evidence>
<feature type="domain" description="Obg" evidence="12">
    <location>
        <begin position="1"/>
        <end position="156"/>
    </location>
</feature>
<dbReference type="NCBIfam" id="NF008954">
    <property type="entry name" value="PRK12296.1"/>
    <property type="match status" value="1"/>
</dbReference>
<evidence type="ECO:0000256" key="4">
    <source>
        <dbReference type="ARBA" id="ARBA00022723"/>
    </source>
</evidence>
<evidence type="ECO:0000313" key="13">
    <source>
        <dbReference type="EMBL" id="OGC82143.1"/>
    </source>
</evidence>
<dbReference type="NCBIfam" id="NF008955">
    <property type="entry name" value="PRK12297.1"/>
    <property type="match status" value="1"/>
</dbReference>
<evidence type="ECO:0000256" key="1">
    <source>
        <dbReference type="ARBA" id="ARBA00001946"/>
    </source>
</evidence>
<dbReference type="InterPro" id="IPR015349">
    <property type="entry name" value="OCT_dom"/>
</dbReference>
<feature type="domain" description="OBG-type G" evidence="10">
    <location>
        <begin position="157"/>
        <end position="328"/>
    </location>
</feature>
<sequence>MFVDIAKVTIEAGNGGNGLVSFRREKFIPMGGPDGGNGGQGGDVYFQANENVNTLSDFRTHKHFKAHNGEGGGGSNRAGADGEDLILPVAVGTLVRENGQVVADLFEPGQMVRIAQGGRGGFGNAHFISAVRQAPKFAELGEEGEKKALELELKLIADVGLVGYPSVGKSTLISVISNAKPKIADYPFTTLIPNLGVVRFGDFDFVVADIPGLIEGAHLGKGLGTEFLRHIQRTRVIVHILDVQSVDIVADYKALREELRLFDPEILEKPEIIVLNKVDTIDEDATELLIDSLKKAEIIKKNTDVFAISCVAKKGLKPLLGKIGELLSTLPKMHLEPDLSAEKHEIPVLKPHLEGGPKTFFIERPEPNEIIIRGKRIEQIANMTNTKNPEAMIRLFDIFKKLGIMRILKKEKDAKDATVVVGKMKIPYQDIPFTS</sequence>
<evidence type="ECO:0000256" key="8">
    <source>
        <dbReference type="ARBA" id="ARBA00023134"/>
    </source>
</evidence>
<keyword evidence="7 9" id="KW-0460">Magnesium</keyword>
<dbReference type="InterPro" id="IPR005225">
    <property type="entry name" value="Small_GTP-bd"/>
</dbReference>
<comment type="subcellular location">
    <subcellularLocation>
        <location evidence="9">Cytoplasm</location>
    </subcellularLocation>
</comment>
<dbReference type="GO" id="GO:0005737">
    <property type="term" value="C:cytoplasm"/>
    <property type="evidence" value="ECO:0007669"/>
    <property type="project" value="UniProtKB-SubCell"/>
</dbReference>
<dbReference type="FunFam" id="2.70.210.12:FF:000001">
    <property type="entry name" value="GTPase Obg"/>
    <property type="match status" value="1"/>
</dbReference>
<keyword evidence="4 9" id="KW-0479">Metal-binding</keyword>
<evidence type="ECO:0000259" key="12">
    <source>
        <dbReference type="PROSITE" id="PS51883"/>
    </source>
</evidence>
<feature type="binding site" evidence="9">
    <location>
        <begin position="209"/>
        <end position="212"/>
    </location>
    <ligand>
        <name>GTP</name>
        <dbReference type="ChEBI" id="CHEBI:37565"/>
    </ligand>
</feature>
<dbReference type="PRINTS" id="PR00326">
    <property type="entry name" value="GTP1OBG"/>
</dbReference>
<keyword evidence="5 9" id="KW-0547">Nucleotide-binding</keyword>